<evidence type="ECO:0000313" key="8">
    <source>
        <dbReference type="EMBL" id="TBU58624.1"/>
    </source>
</evidence>
<feature type="compositionally biased region" description="Low complexity" evidence="6">
    <location>
        <begin position="388"/>
        <end position="397"/>
    </location>
</feature>
<feature type="compositionally biased region" description="Low complexity" evidence="6">
    <location>
        <begin position="18"/>
        <end position="38"/>
    </location>
</feature>
<dbReference type="Pfam" id="PF00096">
    <property type="entry name" value="zf-C2H2"/>
    <property type="match status" value="2"/>
</dbReference>
<dbReference type="SMART" id="SM00355">
    <property type="entry name" value="ZnF_C2H2"/>
    <property type="match status" value="2"/>
</dbReference>
<dbReference type="GO" id="GO:0005667">
    <property type="term" value="C:transcription regulator complex"/>
    <property type="evidence" value="ECO:0007669"/>
    <property type="project" value="TreeGrafter"/>
</dbReference>
<feature type="region of interest" description="Disordered" evidence="6">
    <location>
        <begin position="533"/>
        <end position="651"/>
    </location>
</feature>
<feature type="compositionally biased region" description="Low complexity" evidence="6">
    <location>
        <begin position="446"/>
        <end position="460"/>
    </location>
</feature>
<feature type="compositionally biased region" description="Pro residues" evidence="6">
    <location>
        <begin position="132"/>
        <end position="148"/>
    </location>
</feature>
<feature type="region of interest" description="Disordered" evidence="6">
    <location>
        <begin position="94"/>
        <end position="421"/>
    </location>
</feature>
<evidence type="ECO:0000256" key="2">
    <source>
        <dbReference type="ARBA" id="ARBA00022737"/>
    </source>
</evidence>
<feature type="region of interest" description="Disordered" evidence="6">
    <location>
        <begin position="477"/>
        <end position="505"/>
    </location>
</feature>
<name>A0A4Q9PW73_9APHY</name>
<keyword evidence="9" id="KW-1185">Reference proteome</keyword>
<feature type="compositionally biased region" description="Basic and acidic residues" evidence="6">
    <location>
        <begin position="249"/>
        <end position="261"/>
    </location>
</feature>
<feature type="compositionally biased region" description="Polar residues" evidence="6">
    <location>
        <begin position="314"/>
        <end position="353"/>
    </location>
</feature>
<feature type="compositionally biased region" description="Low complexity" evidence="6">
    <location>
        <begin position="370"/>
        <end position="381"/>
    </location>
</feature>
<dbReference type="PANTHER" id="PTHR14003">
    <property type="entry name" value="TRANSCRIPTIONAL REPRESSOR PROTEIN YY"/>
    <property type="match status" value="1"/>
</dbReference>
<feature type="domain" description="C2H2-type" evidence="7">
    <location>
        <begin position="71"/>
        <end position="100"/>
    </location>
</feature>
<dbReference type="PROSITE" id="PS00028">
    <property type="entry name" value="ZINC_FINGER_C2H2_1"/>
    <property type="match status" value="2"/>
</dbReference>
<dbReference type="GO" id="GO:0008270">
    <property type="term" value="F:zinc ion binding"/>
    <property type="evidence" value="ECO:0007669"/>
    <property type="project" value="UniProtKB-KW"/>
</dbReference>
<dbReference type="GO" id="GO:0000978">
    <property type="term" value="F:RNA polymerase II cis-regulatory region sequence-specific DNA binding"/>
    <property type="evidence" value="ECO:0007669"/>
    <property type="project" value="TreeGrafter"/>
</dbReference>
<keyword evidence="3 5" id="KW-0863">Zinc-finger</keyword>
<dbReference type="GO" id="GO:0031519">
    <property type="term" value="C:PcG protein complex"/>
    <property type="evidence" value="ECO:0007669"/>
    <property type="project" value="TreeGrafter"/>
</dbReference>
<feature type="domain" description="C2H2-type" evidence="7">
    <location>
        <begin position="43"/>
        <end position="70"/>
    </location>
</feature>
<dbReference type="FunFam" id="3.30.160.60:FF:000072">
    <property type="entry name" value="zinc finger protein 143 isoform X1"/>
    <property type="match status" value="1"/>
</dbReference>
<evidence type="ECO:0000256" key="5">
    <source>
        <dbReference type="PROSITE-ProRule" id="PRU00042"/>
    </source>
</evidence>
<dbReference type="SUPFAM" id="SSF57667">
    <property type="entry name" value="beta-beta-alpha zinc fingers"/>
    <property type="match status" value="1"/>
</dbReference>
<dbReference type="Proteomes" id="UP000292082">
    <property type="component" value="Unassembled WGS sequence"/>
</dbReference>
<dbReference type="EMBL" id="ML145122">
    <property type="protein sequence ID" value="TBU58624.1"/>
    <property type="molecule type" value="Genomic_DNA"/>
</dbReference>
<evidence type="ECO:0000256" key="1">
    <source>
        <dbReference type="ARBA" id="ARBA00022723"/>
    </source>
</evidence>
<evidence type="ECO:0000256" key="3">
    <source>
        <dbReference type="ARBA" id="ARBA00022771"/>
    </source>
</evidence>
<sequence>MLASNDPDIPSAPHPHPSHSSFDSEIPPSSLPSPLSLPAKKKHVCHTCQRAFTTSGHLARHTRIHTGERNHKCPFPGCETRCSRQDNLQQHYRIHLSPGSRRNSGSATRAAMNRASANDRSRSRKRSKQDSPSPPPPVPSPPLDPPPLAQAYPTLPAGVPEPPDTPPPLAQAYPTLPPPTAPAYPQQSLSAAAASRSSRSTPEAAYYSPVSYAHPSLASAPSSSHASYHEDVPYPPSSQGSRASSFGRPGDDPRWPYHHQGEQSYSASESDRYSPISPVANSNGHYPEPASPVESLNSHHRANGQAPGHVQMSPHDSVSYFNHYHQSAPRQSQPNTAGPTSASPLSISQQPTSSHRHSIAHISNPIRQHSPTSTNSASPVVSTPPTPGYGYLPTGMGAYAESPPGSLSPATPAPPQQHPSAVVPVYNSYESSSLASAGYSQPPPGQVQHVQSQHPQQQQQMYDRTLPALTATHAREPQSTLPHTHFNYAPQTTYQSGSMGSSNRYNSERPILAPIVDSRVLRGDASAAAGLRYASASSPQPQPLAQPQAQQQPPMQSLANAGRGSGSTAHHAFSYPPHSQQIQTPVPQSSHAHATASETSYTSAAAYDHTSSSTVPTPVSSHGHGHSHSPSHSNGHLTHPTHPSSASSSTQEYYYHAVPTHPHGQREPSPEGAEVDPAADQYLELHQPQPQRAALPAHASHQYIQPQPAAPGAMMAGHTHHGHGHGHHHVPHHPVWRSVDDYRGRLVQ</sequence>
<dbReference type="InterPro" id="IPR013087">
    <property type="entry name" value="Znf_C2H2_type"/>
</dbReference>
<evidence type="ECO:0000259" key="7">
    <source>
        <dbReference type="PROSITE" id="PS50157"/>
    </source>
</evidence>
<keyword evidence="4" id="KW-0862">Zinc</keyword>
<feature type="compositionally biased region" description="Polar residues" evidence="6">
    <location>
        <begin position="489"/>
        <end position="505"/>
    </location>
</feature>
<feature type="region of interest" description="Disordered" evidence="6">
    <location>
        <begin position="1"/>
        <end position="38"/>
    </location>
</feature>
<feature type="compositionally biased region" description="Low complexity" evidence="6">
    <location>
        <begin position="630"/>
        <end position="650"/>
    </location>
</feature>
<feature type="compositionally biased region" description="Low complexity" evidence="6">
    <location>
        <begin position="183"/>
        <end position="226"/>
    </location>
</feature>
<reference evidence="8 9" key="1">
    <citation type="submission" date="2019-01" db="EMBL/GenBank/DDBJ databases">
        <title>Draft genome sequences of three monokaryotic isolates of the white-rot basidiomycete fungus Dichomitus squalens.</title>
        <authorList>
            <consortium name="DOE Joint Genome Institute"/>
            <person name="Lopez S.C."/>
            <person name="Andreopoulos B."/>
            <person name="Pangilinan J."/>
            <person name="Lipzen A."/>
            <person name="Riley R."/>
            <person name="Ahrendt S."/>
            <person name="Ng V."/>
            <person name="Barry K."/>
            <person name="Daum C."/>
            <person name="Grigoriev I.V."/>
            <person name="Hilden K.S."/>
            <person name="Makela M.R."/>
            <person name="de Vries R.P."/>
        </authorList>
    </citation>
    <scope>NUCLEOTIDE SEQUENCE [LARGE SCALE GENOMIC DNA]</scope>
    <source>
        <strain evidence="8 9">CBS 464.89</strain>
    </source>
</reference>
<dbReference type="PROSITE" id="PS50157">
    <property type="entry name" value="ZINC_FINGER_C2H2_2"/>
    <property type="match status" value="2"/>
</dbReference>
<feature type="compositionally biased region" description="Pro residues" evidence="6">
    <location>
        <begin position="159"/>
        <end position="182"/>
    </location>
</feature>
<dbReference type="PANTHER" id="PTHR14003:SF19">
    <property type="entry name" value="YY2 TRANSCRIPTION FACTOR"/>
    <property type="match status" value="1"/>
</dbReference>
<dbReference type="GO" id="GO:0000785">
    <property type="term" value="C:chromatin"/>
    <property type="evidence" value="ECO:0007669"/>
    <property type="project" value="TreeGrafter"/>
</dbReference>
<feature type="region of interest" description="Disordered" evidence="6">
    <location>
        <begin position="708"/>
        <end position="736"/>
    </location>
</feature>
<feature type="compositionally biased region" description="Low complexity" evidence="6">
    <location>
        <begin position="533"/>
        <end position="559"/>
    </location>
</feature>
<feature type="compositionally biased region" description="Polar residues" evidence="6">
    <location>
        <begin position="577"/>
        <end position="588"/>
    </location>
</feature>
<feature type="compositionally biased region" description="Low complexity" evidence="6">
    <location>
        <begin position="589"/>
        <end position="622"/>
    </location>
</feature>
<dbReference type="Gene3D" id="3.30.160.60">
    <property type="entry name" value="Classic Zinc Finger"/>
    <property type="match status" value="2"/>
</dbReference>
<dbReference type="GO" id="GO:0000981">
    <property type="term" value="F:DNA-binding transcription factor activity, RNA polymerase II-specific"/>
    <property type="evidence" value="ECO:0007669"/>
    <property type="project" value="UniProtKB-ARBA"/>
</dbReference>
<proteinExistence type="predicted"/>
<protein>
    <recommendedName>
        <fullName evidence="7">C2H2-type domain-containing protein</fullName>
    </recommendedName>
</protein>
<keyword evidence="2" id="KW-0677">Repeat</keyword>
<feature type="compositionally biased region" description="Low complexity" evidence="6">
    <location>
        <begin position="109"/>
        <end position="118"/>
    </location>
</feature>
<dbReference type="AlphaFoldDB" id="A0A4Q9PW73"/>
<organism evidence="8 9">
    <name type="scientific">Dichomitus squalens</name>
    <dbReference type="NCBI Taxonomy" id="114155"/>
    <lineage>
        <taxon>Eukaryota</taxon>
        <taxon>Fungi</taxon>
        <taxon>Dikarya</taxon>
        <taxon>Basidiomycota</taxon>
        <taxon>Agaricomycotina</taxon>
        <taxon>Agaricomycetes</taxon>
        <taxon>Polyporales</taxon>
        <taxon>Polyporaceae</taxon>
        <taxon>Dichomitus</taxon>
    </lineage>
</organism>
<feature type="compositionally biased region" description="Basic residues" evidence="6">
    <location>
        <begin position="718"/>
        <end position="735"/>
    </location>
</feature>
<evidence type="ECO:0000256" key="6">
    <source>
        <dbReference type="SAM" id="MobiDB-lite"/>
    </source>
</evidence>
<evidence type="ECO:0000313" key="9">
    <source>
        <dbReference type="Proteomes" id="UP000292082"/>
    </source>
</evidence>
<accession>A0A4Q9PW73</accession>
<dbReference type="InterPro" id="IPR036236">
    <property type="entry name" value="Znf_C2H2_sf"/>
</dbReference>
<evidence type="ECO:0000256" key="4">
    <source>
        <dbReference type="ARBA" id="ARBA00022833"/>
    </source>
</evidence>
<keyword evidence="1" id="KW-0479">Metal-binding</keyword>
<gene>
    <name evidence="8" type="ORF">BD310DRAFT_453336</name>
</gene>
<feature type="region of interest" description="Disordered" evidence="6">
    <location>
        <begin position="433"/>
        <end position="460"/>
    </location>
</feature>